<dbReference type="InterPro" id="IPR019251">
    <property type="entry name" value="DUF2231_TM"/>
</dbReference>
<dbReference type="Proteomes" id="UP000013909">
    <property type="component" value="Unassembled WGS sequence"/>
</dbReference>
<feature type="transmembrane region" description="Helical" evidence="5">
    <location>
        <begin position="9"/>
        <end position="27"/>
    </location>
</feature>
<gene>
    <name evidence="7" type="ORF">ADIS_2372</name>
</gene>
<dbReference type="RefSeq" id="WP_010854509.1">
    <property type="nucleotide sequence ID" value="NZ_AQHR01000065.1"/>
</dbReference>
<keyword evidence="5" id="KW-0472">Membrane</keyword>
<dbReference type="STRING" id="1232681.ADIS_2372"/>
<dbReference type="GO" id="GO:0020037">
    <property type="term" value="F:heme binding"/>
    <property type="evidence" value="ECO:0007669"/>
    <property type="project" value="InterPro"/>
</dbReference>
<reference evidence="7 8" key="1">
    <citation type="submission" date="2013-02" db="EMBL/GenBank/DDBJ databases">
        <title>A novel strain isolated from Lonar lake, Maharashtra, India.</title>
        <authorList>
            <person name="Singh A."/>
        </authorList>
    </citation>
    <scope>NUCLEOTIDE SEQUENCE [LARGE SCALE GENOMIC DNA]</scope>
    <source>
        <strain evidence="7 8">AK24</strain>
    </source>
</reference>
<feature type="domain" description="Cytochrome c" evidence="6">
    <location>
        <begin position="177"/>
        <end position="277"/>
    </location>
</feature>
<keyword evidence="3 4" id="KW-0408">Iron</keyword>
<dbReference type="GO" id="GO:0009055">
    <property type="term" value="F:electron transfer activity"/>
    <property type="evidence" value="ECO:0007669"/>
    <property type="project" value="InterPro"/>
</dbReference>
<sequence>MISEKWKTIAGQVLFACHAFVLVLVVAENRIAIPDWLHVFGRLHPLLLHFPIVILLLALVLLLFPNLAKNRSDALEYGENLLLLGCLTTAFTVIAGLFLSHESGYEQDQLLWHKWSGLAVFWLSSLLYAYIKEPFPLWQKFGMGAIALSLLVSGHLGASITHGEGFITAPLASAAPTVALEDAEVFAHVVMPILENKCVSCHKASKQKGGLRMDRPELLTKGGDSGPAFVANDPAGSLMVQRMLLPLDDEEHMPPKGKPQLSEEEIALLEAWIASGSEFDRKLVSHGDTTALFRLAVNRFSDVKSYDFKPANSNTVKGLNNFYRKVQALGMDSPALSVSYFGRAAFDPKSLAELREIRQQTVSINLNNMPMEDGDMAELAGFANLERLYLNFTSITGEGLRHLKDLPQLRILSVSGNSLDEQAVSHLSEMKNLSQLYIWNTGLDEDQIGRLRTALPNTKIETGYQDDGTVYQLNPPVLKFDHAFFSESMEVNIHHPISGTSIFYTLDGTEPDSTNYLLYEGPVVVSDNLTLKARAFAPGWTGSKPASAEFIRSAKSPANFSLAHPPADRYKGDGANSLFDRQKAVRDSWNLNWLGFRFTPMDVEMEFEKPTAISEMALSIWYNSGGWMFPPQEVEIWSKPDREAEWKLEKKHRPSQPGKEDPGALKQIPIPFQTEGVQFLRVVAHPIASLPEWHGAKGQKGWIMVDELIIN</sequence>
<organism evidence="7 8">
    <name type="scientific">Lunatimonas lonarensis</name>
    <dbReference type="NCBI Taxonomy" id="1232681"/>
    <lineage>
        <taxon>Bacteria</taxon>
        <taxon>Pseudomonadati</taxon>
        <taxon>Bacteroidota</taxon>
        <taxon>Cytophagia</taxon>
        <taxon>Cytophagales</taxon>
        <taxon>Cyclobacteriaceae</taxon>
    </lineage>
</organism>
<evidence type="ECO:0000313" key="8">
    <source>
        <dbReference type="Proteomes" id="UP000013909"/>
    </source>
</evidence>
<dbReference type="PANTHER" id="PTHR35889:SF3">
    <property type="entry name" value="F-BOX DOMAIN-CONTAINING PROTEIN"/>
    <property type="match status" value="1"/>
</dbReference>
<name>R7ZSV7_9BACT</name>
<keyword evidence="5" id="KW-0812">Transmembrane</keyword>
<dbReference type="InterPro" id="IPR032675">
    <property type="entry name" value="LRR_dom_sf"/>
</dbReference>
<dbReference type="SUPFAM" id="SSF52047">
    <property type="entry name" value="RNI-like"/>
    <property type="match status" value="1"/>
</dbReference>
<dbReference type="AlphaFoldDB" id="R7ZSV7"/>
<dbReference type="Pfam" id="PF07635">
    <property type="entry name" value="PSCyt1"/>
    <property type="match status" value="1"/>
</dbReference>
<dbReference type="InterPro" id="IPR036909">
    <property type="entry name" value="Cyt_c-like_dom_sf"/>
</dbReference>
<dbReference type="InterPro" id="IPR026876">
    <property type="entry name" value="Fn3_assoc_repeat"/>
</dbReference>
<dbReference type="Pfam" id="PF09990">
    <property type="entry name" value="DUF2231"/>
    <property type="match status" value="1"/>
</dbReference>
<evidence type="ECO:0000256" key="4">
    <source>
        <dbReference type="PROSITE-ProRule" id="PRU00433"/>
    </source>
</evidence>
<dbReference type="PROSITE" id="PS51007">
    <property type="entry name" value="CYTC"/>
    <property type="match status" value="1"/>
</dbReference>
<dbReference type="GO" id="GO:0046872">
    <property type="term" value="F:metal ion binding"/>
    <property type="evidence" value="ECO:0007669"/>
    <property type="project" value="UniProtKB-KW"/>
</dbReference>
<feature type="transmembrane region" description="Helical" evidence="5">
    <location>
        <begin position="47"/>
        <end position="68"/>
    </location>
</feature>
<dbReference type="OrthoDB" id="713772at2"/>
<evidence type="ECO:0000313" key="7">
    <source>
        <dbReference type="EMBL" id="EON77162.1"/>
    </source>
</evidence>
<comment type="caution">
    <text evidence="7">The sequence shown here is derived from an EMBL/GenBank/DDBJ whole genome shotgun (WGS) entry which is preliminary data.</text>
</comment>
<evidence type="ECO:0000256" key="5">
    <source>
        <dbReference type="SAM" id="Phobius"/>
    </source>
</evidence>
<keyword evidence="8" id="KW-1185">Reference proteome</keyword>
<feature type="transmembrane region" description="Helical" evidence="5">
    <location>
        <begin position="112"/>
        <end position="131"/>
    </location>
</feature>
<evidence type="ECO:0000256" key="3">
    <source>
        <dbReference type="ARBA" id="ARBA00023004"/>
    </source>
</evidence>
<evidence type="ECO:0000259" key="6">
    <source>
        <dbReference type="PROSITE" id="PS51007"/>
    </source>
</evidence>
<dbReference type="EMBL" id="AQHR01000065">
    <property type="protein sequence ID" value="EON77162.1"/>
    <property type="molecule type" value="Genomic_DNA"/>
</dbReference>
<evidence type="ECO:0000256" key="1">
    <source>
        <dbReference type="ARBA" id="ARBA00022617"/>
    </source>
</evidence>
<protein>
    <recommendedName>
        <fullName evidence="6">Cytochrome c domain-containing protein</fullName>
    </recommendedName>
</protein>
<proteinExistence type="predicted"/>
<accession>R7ZSV7</accession>
<dbReference type="Gene3D" id="3.80.10.10">
    <property type="entry name" value="Ribonuclease Inhibitor"/>
    <property type="match status" value="1"/>
</dbReference>
<dbReference type="SUPFAM" id="SSF46626">
    <property type="entry name" value="Cytochrome c"/>
    <property type="match status" value="1"/>
</dbReference>
<evidence type="ECO:0000256" key="2">
    <source>
        <dbReference type="ARBA" id="ARBA00022723"/>
    </source>
</evidence>
<dbReference type="PATRIC" id="fig|1288963.3.peg.2365"/>
<keyword evidence="5" id="KW-1133">Transmembrane helix</keyword>
<dbReference type="InterPro" id="IPR009056">
    <property type="entry name" value="Cyt_c-like_dom"/>
</dbReference>
<dbReference type="Pfam" id="PF13287">
    <property type="entry name" value="Fn3_assoc"/>
    <property type="match status" value="1"/>
</dbReference>
<dbReference type="InterPro" id="IPR011429">
    <property type="entry name" value="Cyt_c_Planctomycete-type"/>
</dbReference>
<feature type="transmembrane region" description="Helical" evidence="5">
    <location>
        <begin position="143"/>
        <end position="161"/>
    </location>
</feature>
<feature type="transmembrane region" description="Helical" evidence="5">
    <location>
        <begin position="80"/>
        <end position="100"/>
    </location>
</feature>
<dbReference type="PANTHER" id="PTHR35889">
    <property type="entry name" value="CYCLOINULO-OLIGOSACCHARIDE FRUCTANOTRANSFERASE-RELATED"/>
    <property type="match status" value="1"/>
</dbReference>
<keyword evidence="1 4" id="KW-0349">Heme</keyword>
<keyword evidence="2 4" id="KW-0479">Metal-binding</keyword>